<dbReference type="AlphaFoldDB" id="A0A9N9RZ86"/>
<reference evidence="2" key="1">
    <citation type="submission" date="2022-01" db="EMBL/GenBank/DDBJ databases">
        <authorList>
            <person name="King R."/>
        </authorList>
    </citation>
    <scope>NUCLEOTIDE SEQUENCE</scope>
</reference>
<feature type="domain" description="CRAL-TRIO" evidence="1">
    <location>
        <begin position="119"/>
        <end position="244"/>
    </location>
</feature>
<dbReference type="GO" id="GO:1902936">
    <property type="term" value="F:phosphatidylinositol bisphosphate binding"/>
    <property type="evidence" value="ECO:0007669"/>
    <property type="project" value="TreeGrafter"/>
</dbReference>
<dbReference type="CDD" id="cd00170">
    <property type="entry name" value="SEC14"/>
    <property type="match status" value="1"/>
</dbReference>
<evidence type="ECO:0000313" key="2">
    <source>
        <dbReference type="EMBL" id="CAG9805305.1"/>
    </source>
</evidence>
<sequence>MNESKESLVKAIEESSDVLDKFEEWIATQKHIPKNIPRSVLIRYFHVKQNDLEEAKKLLDGNVKFRLKHPFYFTDRRLDTEEFRCSNKLFQLIECPKMTKEKHHITVFRIKNPDVSNFVIKEIIKTFFLVQDMCAVETPRINRNIFIYDAKGATLKHFMKLVTNLSTVLHFLYYEEHYIHVDIINNHFVNCSPIVNKVVNLISPFLKKESVENMVFHSSFNTLHEYIDKDCLPIEYGGNFGTLDEFHEINLKQLFKNRDYLGRKENFLLQN</sequence>
<dbReference type="PANTHER" id="PTHR10174">
    <property type="entry name" value="ALPHA-TOCOPHEROL TRANSFER PROTEIN-RELATED"/>
    <property type="match status" value="1"/>
</dbReference>
<dbReference type="Proteomes" id="UP001153620">
    <property type="component" value="Chromosome 2"/>
</dbReference>
<dbReference type="SUPFAM" id="SSF52087">
    <property type="entry name" value="CRAL/TRIO domain"/>
    <property type="match status" value="1"/>
</dbReference>
<dbReference type="InterPro" id="IPR036273">
    <property type="entry name" value="CRAL/TRIO_N_dom_sf"/>
</dbReference>
<dbReference type="PROSITE" id="PS50191">
    <property type="entry name" value="CRAL_TRIO"/>
    <property type="match status" value="1"/>
</dbReference>
<protein>
    <recommendedName>
        <fullName evidence="1">CRAL-TRIO domain-containing protein</fullName>
    </recommendedName>
</protein>
<dbReference type="InterPro" id="IPR001251">
    <property type="entry name" value="CRAL-TRIO_dom"/>
</dbReference>
<dbReference type="Pfam" id="PF00650">
    <property type="entry name" value="CRAL_TRIO"/>
    <property type="match status" value="1"/>
</dbReference>
<dbReference type="SUPFAM" id="SSF46938">
    <property type="entry name" value="CRAL/TRIO N-terminal domain"/>
    <property type="match status" value="1"/>
</dbReference>
<evidence type="ECO:0000259" key="1">
    <source>
        <dbReference type="PROSITE" id="PS50191"/>
    </source>
</evidence>
<reference evidence="2" key="2">
    <citation type="submission" date="2022-10" db="EMBL/GenBank/DDBJ databases">
        <authorList>
            <consortium name="ENA_rothamsted_submissions"/>
            <consortium name="culmorum"/>
            <person name="King R."/>
        </authorList>
    </citation>
    <scope>NUCLEOTIDE SEQUENCE</scope>
</reference>
<proteinExistence type="predicted"/>
<dbReference type="PANTHER" id="PTHR10174:SF222">
    <property type="entry name" value="GH10083P-RELATED"/>
    <property type="match status" value="1"/>
</dbReference>
<dbReference type="InterPro" id="IPR036865">
    <property type="entry name" value="CRAL-TRIO_dom_sf"/>
</dbReference>
<accession>A0A9N9RZ86</accession>
<dbReference type="SMART" id="SM00516">
    <property type="entry name" value="SEC14"/>
    <property type="match status" value="1"/>
</dbReference>
<name>A0A9N9RZ86_9DIPT</name>
<dbReference type="Gene3D" id="3.40.525.10">
    <property type="entry name" value="CRAL-TRIO lipid binding domain"/>
    <property type="match status" value="1"/>
</dbReference>
<dbReference type="OrthoDB" id="1434354at2759"/>
<gene>
    <name evidence="2" type="ORF">CHIRRI_LOCUS8179</name>
</gene>
<dbReference type="EMBL" id="OU895878">
    <property type="protein sequence ID" value="CAG9805305.1"/>
    <property type="molecule type" value="Genomic_DNA"/>
</dbReference>
<evidence type="ECO:0000313" key="3">
    <source>
        <dbReference type="Proteomes" id="UP001153620"/>
    </source>
</evidence>
<keyword evidence="3" id="KW-1185">Reference proteome</keyword>
<organism evidence="2 3">
    <name type="scientific">Chironomus riparius</name>
    <dbReference type="NCBI Taxonomy" id="315576"/>
    <lineage>
        <taxon>Eukaryota</taxon>
        <taxon>Metazoa</taxon>
        <taxon>Ecdysozoa</taxon>
        <taxon>Arthropoda</taxon>
        <taxon>Hexapoda</taxon>
        <taxon>Insecta</taxon>
        <taxon>Pterygota</taxon>
        <taxon>Neoptera</taxon>
        <taxon>Endopterygota</taxon>
        <taxon>Diptera</taxon>
        <taxon>Nematocera</taxon>
        <taxon>Chironomoidea</taxon>
        <taxon>Chironomidae</taxon>
        <taxon>Chironominae</taxon>
        <taxon>Chironomus</taxon>
    </lineage>
</organism>
<dbReference type="GO" id="GO:0016020">
    <property type="term" value="C:membrane"/>
    <property type="evidence" value="ECO:0007669"/>
    <property type="project" value="TreeGrafter"/>
</dbReference>
<dbReference type="PRINTS" id="PR00180">
    <property type="entry name" value="CRETINALDHBP"/>
</dbReference>